<name>A0ABN2FY38_9MICO</name>
<gene>
    <name evidence="3" type="ORF">GCM10009807_02140</name>
</gene>
<proteinExistence type="inferred from homology"/>
<dbReference type="Gene3D" id="3.40.50.1390">
    <property type="entry name" value="Resolvase, N-terminal catalytic domain"/>
    <property type="match status" value="1"/>
</dbReference>
<dbReference type="Pfam" id="PF00239">
    <property type="entry name" value="Resolvase"/>
    <property type="match status" value="1"/>
</dbReference>
<evidence type="ECO:0000313" key="3">
    <source>
        <dbReference type="EMBL" id="GAA1661918.1"/>
    </source>
</evidence>
<evidence type="ECO:0000313" key="4">
    <source>
        <dbReference type="Proteomes" id="UP001500596"/>
    </source>
</evidence>
<comment type="similarity">
    <text evidence="1">Belongs to the site-specific recombinase resolvase family.</text>
</comment>
<dbReference type="SMART" id="SM00857">
    <property type="entry name" value="Resolvase"/>
    <property type="match status" value="1"/>
</dbReference>
<dbReference type="InterPro" id="IPR006119">
    <property type="entry name" value="Resolv_N"/>
</dbReference>
<evidence type="ECO:0000259" key="2">
    <source>
        <dbReference type="PROSITE" id="PS51736"/>
    </source>
</evidence>
<dbReference type="EMBL" id="BAAAPK010000001">
    <property type="protein sequence ID" value="GAA1661918.1"/>
    <property type="molecule type" value="Genomic_DNA"/>
</dbReference>
<feature type="domain" description="Resolvase/invertase-type recombinase catalytic" evidence="2">
    <location>
        <begin position="1"/>
        <end position="136"/>
    </location>
</feature>
<protein>
    <recommendedName>
        <fullName evidence="2">Resolvase/invertase-type recombinase catalytic domain-containing protein</fullName>
    </recommendedName>
</protein>
<evidence type="ECO:0000256" key="1">
    <source>
        <dbReference type="ARBA" id="ARBA00009913"/>
    </source>
</evidence>
<dbReference type="Gene3D" id="1.10.10.60">
    <property type="entry name" value="Homeodomain-like"/>
    <property type="match status" value="1"/>
</dbReference>
<keyword evidence="4" id="KW-1185">Reference proteome</keyword>
<dbReference type="SUPFAM" id="SSF53041">
    <property type="entry name" value="Resolvase-like"/>
    <property type="match status" value="1"/>
</dbReference>
<dbReference type="PROSITE" id="PS51736">
    <property type="entry name" value="RECOMBINASES_3"/>
    <property type="match status" value="1"/>
</dbReference>
<sequence length="184" mass="19666">MSRIVGYTREIDGAGAAGDVAELERAGAVQVFTDVASDKPRDRPGLAQCLASLARRDELLVVSSDRLSPNLAHLVSTVADLTDRGVVFRSLSEPALCTTAEIPAGPGEVLLALQHLQRRLRGVETRAGMVSASAQGRHPGRPSVMTEERIAIARELRNHDRSFSHIARVLGVSTSAVQRALRAS</sequence>
<accession>A0ABN2FY38</accession>
<dbReference type="InterPro" id="IPR009057">
    <property type="entry name" value="Homeodomain-like_sf"/>
</dbReference>
<dbReference type="RefSeq" id="WP_344050712.1">
    <property type="nucleotide sequence ID" value="NZ_BAAAPK010000001.1"/>
</dbReference>
<dbReference type="Proteomes" id="UP001500596">
    <property type="component" value="Unassembled WGS sequence"/>
</dbReference>
<reference evidence="3 4" key="1">
    <citation type="journal article" date="2019" name="Int. J. Syst. Evol. Microbiol.">
        <title>The Global Catalogue of Microorganisms (GCM) 10K type strain sequencing project: providing services to taxonomists for standard genome sequencing and annotation.</title>
        <authorList>
            <consortium name="The Broad Institute Genomics Platform"/>
            <consortium name="The Broad Institute Genome Sequencing Center for Infectious Disease"/>
            <person name="Wu L."/>
            <person name="Ma J."/>
        </authorList>
    </citation>
    <scope>NUCLEOTIDE SEQUENCE [LARGE SCALE GENOMIC DNA]</scope>
    <source>
        <strain evidence="3 4">JCM 15575</strain>
    </source>
</reference>
<organism evidence="3 4">
    <name type="scientific">Microbacterium lacus</name>
    <dbReference type="NCBI Taxonomy" id="415217"/>
    <lineage>
        <taxon>Bacteria</taxon>
        <taxon>Bacillati</taxon>
        <taxon>Actinomycetota</taxon>
        <taxon>Actinomycetes</taxon>
        <taxon>Micrococcales</taxon>
        <taxon>Microbacteriaceae</taxon>
        <taxon>Microbacterium</taxon>
    </lineage>
</organism>
<dbReference type="InterPro" id="IPR036162">
    <property type="entry name" value="Resolvase-like_N_sf"/>
</dbReference>
<comment type="caution">
    <text evidence="3">The sequence shown here is derived from an EMBL/GenBank/DDBJ whole genome shotgun (WGS) entry which is preliminary data.</text>
</comment>
<dbReference type="SUPFAM" id="SSF46689">
    <property type="entry name" value="Homeodomain-like"/>
    <property type="match status" value="1"/>
</dbReference>